<dbReference type="PROSITE" id="PS50949">
    <property type="entry name" value="HTH_GNTR"/>
    <property type="match status" value="1"/>
</dbReference>
<protein>
    <submittedName>
        <fullName evidence="5">Putative GntR family transcriptional regulator</fullName>
    </submittedName>
</protein>
<keyword evidence="3" id="KW-0804">Transcription</keyword>
<evidence type="ECO:0000256" key="1">
    <source>
        <dbReference type="ARBA" id="ARBA00023015"/>
    </source>
</evidence>
<evidence type="ECO:0000256" key="2">
    <source>
        <dbReference type="ARBA" id="ARBA00023125"/>
    </source>
</evidence>
<dbReference type="Gene3D" id="1.10.10.10">
    <property type="entry name" value="Winged helix-like DNA-binding domain superfamily/Winged helix DNA-binding domain"/>
    <property type="match status" value="1"/>
</dbReference>
<dbReference type="OrthoDB" id="3523737at2"/>
<dbReference type="GO" id="GO:0003700">
    <property type="term" value="F:DNA-binding transcription factor activity"/>
    <property type="evidence" value="ECO:0007669"/>
    <property type="project" value="InterPro"/>
</dbReference>
<evidence type="ECO:0000256" key="3">
    <source>
        <dbReference type="ARBA" id="ARBA00023163"/>
    </source>
</evidence>
<name>H5UNL9_9MICO</name>
<dbReference type="PANTHER" id="PTHR43537">
    <property type="entry name" value="TRANSCRIPTIONAL REGULATOR, GNTR FAMILY"/>
    <property type="match status" value="1"/>
</dbReference>
<sequence>MSENPPVTAASDRGGERPRAYDAVIAAVEEQIVAGQLRVGDRLPGERDLAARLGVSRAAVREALRMLQALGVVRAGVGVGPDGGTALVSMPSESLTLFLRLHVALANFPTDDVIEARVMLERWSVGLAARHATQADLDALAGFLAGMEEPDVSRERFNDLDIAFHLALAEAGGNRLVTDMTTAIRASMKAPILASFHATPAWDELVDGLRAGHRRVHDAVVARDAEAAADAVEEHVRYAYSALSWTN</sequence>
<dbReference type="CDD" id="cd07377">
    <property type="entry name" value="WHTH_GntR"/>
    <property type="match status" value="1"/>
</dbReference>
<keyword evidence="1" id="KW-0805">Transcription regulation</keyword>
<dbReference type="PANTHER" id="PTHR43537:SF5">
    <property type="entry name" value="UXU OPERON TRANSCRIPTIONAL REGULATOR"/>
    <property type="match status" value="1"/>
</dbReference>
<organism evidence="5 6">
    <name type="scientific">Mobilicoccus pelagius NBRC 104925</name>
    <dbReference type="NCBI Taxonomy" id="1089455"/>
    <lineage>
        <taxon>Bacteria</taxon>
        <taxon>Bacillati</taxon>
        <taxon>Actinomycetota</taxon>
        <taxon>Actinomycetes</taxon>
        <taxon>Micrococcales</taxon>
        <taxon>Dermatophilaceae</taxon>
        <taxon>Mobilicoccus</taxon>
    </lineage>
</organism>
<dbReference type="SUPFAM" id="SSF48008">
    <property type="entry name" value="GntR ligand-binding domain-like"/>
    <property type="match status" value="1"/>
</dbReference>
<comment type="caution">
    <text evidence="5">The sequence shown here is derived from an EMBL/GenBank/DDBJ whole genome shotgun (WGS) entry which is preliminary data.</text>
</comment>
<keyword evidence="6" id="KW-1185">Reference proteome</keyword>
<evidence type="ECO:0000313" key="5">
    <source>
        <dbReference type="EMBL" id="GAB47327.1"/>
    </source>
</evidence>
<dbReference type="SMART" id="SM00895">
    <property type="entry name" value="FCD"/>
    <property type="match status" value="1"/>
</dbReference>
<dbReference type="SUPFAM" id="SSF46785">
    <property type="entry name" value="Winged helix' DNA-binding domain"/>
    <property type="match status" value="1"/>
</dbReference>
<proteinExistence type="predicted"/>
<dbReference type="SMART" id="SM00345">
    <property type="entry name" value="HTH_GNTR"/>
    <property type="match status" value="1"/>
</dbReference>
<dbReference type="eggNOG" id="COG2186">
    <property type="taxonomic scope" value="Bacteria"/>
</dbReference>
<dbReference type="STRING" id="1089455.MOPEL_009_00170"/>
<evidence type="ECO:0000259" key="4">
    <source>
        <dbReference type="PROSITE" id="PS50949"/>
    </source>
</evidence>
<dbReference type="GO" id="GO:0003677">
    <property type="term" value="F:DNA binding"/>
    <property type="evidence" value="ECO:0007669"/>
    <property type="project" value="UniProtKB-KW"/>
</dbReference>
<evidence type="ECO:0000313" key="6">
    <source>
        <dbReference type="Proteomes" id="UP000004367"/>
    </source>
</evidence>
<dbReference type="Proteomes" id="UP000004367">
    <property type="component" value="Unassembled WGS sequence"/>
</dbReference>
<dbReference type="Pfam" id="PF00392">
    <property type="entry name" value="GntR"/>
    <property type="match status" value="1"/>
</dbReference>
<dbReference type="Pfam" id="PF07729">
    <property type="entry name" value="FCD"/>
    <property type="match status" value="1"/>
</dbReference>
<dbReference type="AlphaFoldDB" id="H5UNL9"/>
<dbReference type="InterPro" id="IPR036388">
    <property type="entry name" value="WH-like_DNA-bd_sf"/>
</dbReference>
<dbReference type="InterPro" id="IPR008920">
    <property type="entry name" value="TF_FadR/GntR_C"/>
</dbReference>
<dbReference type="RefSeq" id="WP_009481225.1">
    <property type="nucleotide sequence ID" value="NZ_BAFE01000009.1"/>
</dbReference>
<dbReference type="PRINTS" id="PR00035">
    <property type="entry name" value="HTHGNTR"/>
</dbReference>
<dbReference type="Gene3D" id="1.20.120.530">
    <property type="entry name" value="GntR ligand-binding domain-like"/>
    <property type="match status" value="1"/>
</dbReference>
<dbReference type="InterPro" id="IPR000524">
    <property type="entry name" value="Tscrpt_reg_HTH_GntR"/>
</dbReference>
<accession>H5UNL9</accession>
<reference evidence="5 6" key="1">
    <citation type="submission" date="2012-02" db="EMBL/GenBank/DDBJ databases">
        <title>Whole genome shotgun sequence of Mobilicoccus pelagius NBRC 104925.</title>
        <authorList>
            <person name="Yoshida Y."/>
            <person name="Hosoyama A."/>
            <person name="Tsuchikane K."/>
            <person name="Katsumata H."/>
            <person name="Yamazaki S."/>
            <person name="Fujita N."/>
        </authorList>
    </citation>
    <scope>NUCLEOTIDE SEQUENCE [LARGE SCALE GENOMIC DNA]</scope>
    <source>
        <strain evidence="5 6">NBRC 104925</strain>
    </source>
</reference>
<gene>
    <name evidence="5" type="ORF">MOPEL_009_00170</name>
</gene>
<feature type="domain" description="HTH gntR-type" evidence="4">
    <location>
        <begin position="18"/>
        <end position="90"/>
    </location>
</feature>
<dbReference type="EMBL" id="BAFE01000009">
    <property type="protein sequence ID" value="GAB47327.1"/>
    <property type="molecule type" value="Genomic_DNA"/>
</dbReference>
<dbReference type="InterPro" id="IPR036390">
    <property type="entry name" value="WH_DNA-bd_sf"/>
</dbReference>
<keyword evidence="2" id="KW-0238">DNA-binding</keyword>
<dbReference type="InterPro" id="IPR011711">
    <property type="entry name" value="GntR_C"/>
</dbReference>